<name>A0A917AZM7_HALAA</name>
<keyword evidence="1" id="KW-0808">Transferase</keyword>
<dbReference type="GO" id="GO:0030975">
    <property type="term" value="F:thiamine binding"/>
    <property type="evidence" value="ECO:0007669"/>
    <property type="project" value="InterPro"/>
</dbReference>
<evidence type="ECO:0000259" key="6">
    <source>
        <dbReference type="SMART" id="SM00983"/>
    </source>
</evidence>
<evidence type="ECO:0000256" key="5">
    <source>
        <dbReference type="NCBIfam" id="TIGR01378"/>
    </source>
</evidence>
<keyword evidence="8" id="KW-1185">Reference proteome</keyword>
<evidence type="ECO:0000313" key="7">
    <source>
        <dbReference type="EMBL" id="GGF11408.1"/>
    </source>
</evidence>
<evidence type="ECO:0000256" key="1">
    <source>
        <dbReference type="ARBA" id="ARBA00022679"/>
    </source>
</evidence>
<reference evidence="7" key="1">
    <citation type="journal article" date="2014" name="Int. J. Syst. Evol. Microbiol.">
        <title>Complete genome sequence of Corynebacterium casei LMG S-19264T (=DSM 44701T), isolated from a smear-ripened cheese.</title>
        <authorList>
            <consortium name="US DOE Joint Genome Institute (JGI-PGF)"/>
            <person name="Walter F."/>
            <person name="Albersmeier A."/>
            <person name="Kalinowski J."/>
            <person name="Ruckert C."/>
        </authorList>
    </citation>
    <scope>NUCLEOTIDE SEQUENCE</scope>
    <source>
        <strain evidence="7">CGMCC 1.12153</strain>
    </source>
</reference>
<dbReference type="Gene3D" id="3.40.50.10240">
    <property type="entry name" value="Thiamin pyrophosphokinase, catalytic domain"/>
    <property type="match status" value="1"/>
</dbReference>
<evidence type="ECO:0000256" key="2">
    <source>
        <dbReference type="ARBA" id="ARBA00022741"/>
    </source>
</evidence>
<dbReference type="Pfam" id="PF04265">
    <property type="entry name" value="TPK_B1_binding"/>
    <property type="match status" value="1"/>
</dbReference>
<proteinExistence type="predicted"/>
<dbReference type="Pfam" id="PF04263">
    <property type="entry name" value="TPK_catalytic"/>
    <property type="match status" value="1"/>
</dbReference>
<dbReference type="InterPro" id="IPR006282">
    <property type="entry name" value="Thi_PPkinase"/>
</dbReference>
<dbReference type="GO" id="GO:0016301">
    <property type="term" value="F:kinase activity"/>
    <property type="evidence" value="ECO:0007669"/>
    <property type="project" value="UniProtKB-KW"/>
</dbReference>
<dbReference type="GO" id="GO:0005524">
    <property type="term" value="F:ATP binding"/>
    <property type="evidence" value="ECO:0007669"/>
    <property type="project" value="UniProtKB-KW"/>
</dbReference>
<dbReference type="NCBIfam" id="TIGR01378">
    <property type="entry name" value="thi_PPkinase"/>
    <property type="match status" value="1"/>
</dbReference>
<dbReference type="PANTHER" id="PTHR41299:SF1">
    <property type="entry name" value="THIAMINE PYROPHOSPHOKINASE"/>
    <property type="match status" value="1"/>
</dbReference>
<feature type="domain" description="Thiamin pyrophosphokinase thiamin-binding" evidence="6">
    <location>
        <begin position="142"/>
        <end position="208"/>
    </location>
</feature>
<protein>
    <recommendedName>
        <fullName evidence="5">Thiamine diphosphokinase</fullName>
        <ecNumber evidence="5">2.7.6.2</ecNumber>
    </recommendedName>
</protein>
<dbReference type="InterPro" id="IPR053149">
    <property type="entry name" value="TPK"/>
</dbReference>
<evidence type="ECO:0000256" key="4">
    <source>
        <dbReference type="ARBA" id="ARBA00022840"/>
    </source>
</evidence>
<keyword evidence="2" id="KW-0547">Nucleotide-binding</keyword>
<dbReference type="PANTHER" id="PTHR41299">
    <property type="entry name" value="THIAMINE PYROPHOSPHOKINASE"/>
    <property type="match status" value="1"/>
</dbReference>
<organism evidence="7 8">
    <name type="scientific">Halobacillus andaensis</name>
    <dbReference type="NCBI Taxonomy" id="1176239"/>
    <lineage>
        <taxon>Bacteria</taxon>
        <taxon>Bacillati</taxon>
        <taxon>Bacillota</taxon>
        <taxon>Bacilli</taxon>
        <taxon>Bacillales</taxon>
        <taxon>Bacillaceae</taxon>
        <taxon>Halobacillus</taxon>
    </lineage>
</organism>
<dbReference type="GO" id="GO:0004788">
    <property type="term" value="F:thiamine diphosphokinase activity"/>
    <property type="evidence" value="ECO:0007669"/>
    <property type="project" value="UniProtKB-UniRule"/>
</dbReference>
<dbReference type="SUPFAM" id="SSF63999">
    <property type="entry name" value="Thiamin pyrophosphokinase, catalytic domain"/>
    <property type="match status" value="1"/>
</dbReference>
<dbReference type="EMBL" id="BMEL01000001">
    <property type="protein sequence ID" value="GGF11408.1"/>
    <property type="molecule type" value="Genomic_DNA"/>
</dbReference>
<dbReference type="CDD" id="cd07995">
    <property type="entry name" value="TPK"/>
    <property type="match status" value="1"/>
</dbReference>
<dbReference type="RefSeq" id="WP_188376118.1">
    <property type="nucleotide sequence ID" value="NZ_BMEL01000001.1"/>
</dbReference>
<dbReference type="GO" id="GO:0009229">
    <property type="term" value="P:thiamine diphosphate biosynthetic process"/>
    <property type="evidence" value="ECO:0007669"/>
    <property type="project" value="InterPro"/>
</dbReference>
<keyword evidence="4" id="KW-0067">ATP-binding</keyword>
<dbReference type="Proteomes" id="UP000660110">
    <property type="component" value="Unassembled WGS sequence"/>
</dbReference>
<dbReference type="EC" id="2.7.6.2" evidence="5"/>
<keyword evidence="3" id="KW-0418">Kinase</keyword>
<dbReference type="InterPro" id="IPR007373">
    <property type="entry name" value="Thiamin_PyroPKinase_B1-bd"/>
</dbReference>
<accession>A0A917AZM7</accession>
<gene>
    <name evidence="7" type="primary">thiN</name>
    <name evidence="7" type="ORF">GCM10010954_07510</name>
</gene>
<evidence type="ECO:0000256" key="3">
    <source>
        <dbReference type="ARBA" id="ARBA00022777"/>
    </source>
</evidence>
<dbReference type="AlphaFoldDB" id="A0A917AZM7"/>
<dbReference type="SMART" id="SM00983">
    <property type="entry name" value="TPK_B1_binding"/>
    <property type="match status" value="1"/>
</dbReference>
<dbReference type="InterPro" id="IPR036371">
    <property type="entry name" value="TPK_B1-bd_sf"/>
</dbReference>
<comment type="caution">
    <text evidence="7">The sequence shown here is derived from an EMBL/GenBank/DDBJ whole genome shotgun (WGS) entry which is preliminary data.</text>
</comment>
<dbReference type="GO" id="GO:0006772">
    <property type="term" value="P:thiamine metabolic process"/>
    <property type="evidence" value="ECO:0007669"/>
    <property type="project" value="UniProtKB-UniRule"/>
</dbReference>
<dbReference type="SUPFAM" id="SSF63862">
    <property type="entry name" value="Thiamin pyrophosphokinase, substrate-binding domain"/>
    <property type="match status" value="1"/>
</dbReference>
<dbReference type="InterPro" id="IPR036759">
    <property type="entry name" value="TPK_catalytic_sf"/>
</dbReference>
<dbReference type="InterPro" id="IPR007371">
    <property type="entry name" value="TPK_catalytic"/>
</dbReference>
<reference evidence="7" key="2">
    <citation type="submission" date="2020-09" db="EMBL/GenBank/DDBJ databases">
        <authorList>
            <person name="Sun Q."/>
            <person name="Zhou Y."/>
        </authorList>
    </citation>
    <scope>NUCLEOTIDE SEQUENCE</scope>
    <source>
        <strain evidence="7">CGMCC 1.12153</strain>
    </source>
</reference>
<evidence type="ECO:0000313" key="8">
    <source>
        <dbReference type="Proteomes" id="UP000660110"/>
    </source>
</evidence>
<sequence>MTRYAIVGGGPKEYIPNLSTYKNEDIIWIGADQGAEVIVEYGLPLSAAIGDFDSVSASSMETIKKEAHELMVYPNEKNETDLELAILYAQEQEARHILFFGVTGGRMDHTLINIQTLYPLWNSGIRAQIHDLQNQMELFGQGSHTIGRNEDYPYLSFVPITLDIWNLNLYGFYYPLEDAHLPYGSTLCISNHLIEEEGTFSFSQGILLVIRSKDII</sequence>